<dbReference type="EMBL" id="CP127162">
    <property type="protein sequence ID" value="WIV19131.1"/>
    <property type="molecule type" value="Genomic_DNA"/>
</dbReference>
<sequence length="266" mass="29150">MPSITTGNLINIPIQGDRPYVQVIVKVINNNTSSGLCYLKGLVNNGSQQAPFAEDLFFLDTEEIITRTYDVGYDHFQINAIYSTLGLEIALYGVDAGGLYTPIDMEEVNISRVTSEIRSVNSITQVDNYAVISFRKNLSFTNPYGVAASVYVEGLDILTRNPARYTLIQGGNIDGNFIQYPTPTTQIPAEETALEVNTTCSVVTNGRVVTQGTLTGIAGAFTKTSVNLMEEGVMCYLEDGTNLTLVIDSLMEDIDVVVTLRMLEQW</sequence>
<name>A0ABY8X0W5_9BACL</name>
<gene>
    <name evidence="1" type="ORF">QPK24_22930</name>
</gene>
<reference evidence="1 2" key="1">
    <citation type="submission" date="2023-06" db="EMBL/GenBank/DDBJ databases">
        <title>Paenibacillus polygonum sp. nov., an endophytic bacterium, isolated from Polygonum lapathifolium L. in Nanji Wetland National Nature Reserve, South of Poyang Lake, Jiangxi Province, China.</title>
        <authorList>
            <person name="Yu Z."/>
        </authorList>
    </citation>
    <scope>NUCLEOTIDE SEQUENCE [LARGE SCALE GENOMIC DNA]</scope>
    <source>
        <strain evidence="1 2">C31</strain>
    </source>
</reference>
<dbReference type="RefSeq" id="WP_285745036.1">
    <property type="nucleotide sequence ID" value="NZ_CP127162.1"/>
</dbReference>
<protein>
    <submittedName>
        <fullName evidence="1">Uncharacterized protein</fullName>
    </submittedName>
</protein>
<keyword evidence="2" id="KW-1185">Reference proteome</keyword>
<evidence type="ECO:0000313" key="2">
    <source>
        <dbReference type="Proteomes" id="UP001236415"/>
    </source>
</evidence>
<accession>A0ABY8X0W5</accession>
<proteinExistence type="predicted"/>
<organism evidence="1 2">
    <name type="scientific">Paenibacillus polygoni</name>
    <dbReference type="NCBI Taxonomy" id="3050112"/>
    <lineage>
        <taxon>Bacteria</taxon>
        <taxon>Bacillati</taxon>
        <taxon>Bacillota</taxon>
        <taxon>Bacilli</taxon>
        <taxon>Bacillales</taxon>
        <taxon>Paenibacillaceae</taxon>
        <taxon>Paenibacillus</taxon>
    </lineage>
</organism>
<evidence type="ECO:0000313" key="1">
    <source>
        <dbReference type="EMBL" id="WIV19131.1"/>
    </source>
</evidence>
<dbReference type="Proteomes" id="UP001236415">
    <property type="component" value="Chromosome"/>
</dbReference>